<sequence>MKTNVLYSFLQRNDYLLIAGIITLTLITFALTLVPAEMLSQNKIWSYDKVGHLLLFGSWTLLLGLYHNISQENNTNFWIIFLLGLGFGVLIEFLQYSLPSINRHADIYDVLFDAIGCLLAIVVLKKVIPEK</sequence>
<evidence type="ECO:0000256" key="1">
    <source>
        <dbReference type="SAM" id="Phobius"/>
    </source>
</evidence>
<protein>
    <submittedName>
        <fullName evidence="3">VanZ family protein</fullName>
    </submittedName>
</protein>
<organism evidence="3 4">
    <name type="scientific">Fodinibius salsisoli</name>
    <dbReference type="NCBI Taxonomy" id="2820877"/>
    <lineage>
        <taxon>Bacteria</taxon>
        <taxon>Pseudomonadati</taxon>
        <taxon>Balneolota</taxon>
        <taxon>Balneolia</taxon>
        <taxon>Balneolales</taxon>
        <taxon>Balneolaceae</taxon>
        <taxon>Fodinibius</taxon>
    </lineage>
</organism>
<feature type="transmembrane region" description="Helical" evidence="1">
    <location>
        <begin position="75"/>
        <end position="98"/>
    </location>
</feature>
<name>A0ABT3PPU2_9BACT</name>
<keyword evidence="1" id="KW-1133">Transmembrane helix</keyword>
<accession>A0ABT3PPU2</accession>
<evidence type="ECO:0000313" key="4">
    <source>
        <dbReference type="Proteomes" id="UP001207918"/>
    </source>
</evidence>
<feature type="transmembrane region" description="Helical" evidence="1">
    <location>
        <begin position="15"/>
        <end position="38"/>
    </location>
</feature>
<comment type="caution">
    <text evidence="3">The sequence shown here is derived from an EMBL/GenBank/DDBJ whole genome shotgun (WGS) entry which is preliminary data.</text>
</comment>
<gene>
    <name evidence="3" type="ORF">J6I44_13470</name>
</gene>
<dbReference type="PANTHER" id="PTHR28008">
    <property type="entry name" value="DOMAIN PROTEIN, PUTATIVE (AFU_ORTHOLOGUE AFUA_3G10980)-RELATED"/>
    <property type="match status" value="1"/>
</dbReference>
<keyword evidence="4" id="KW-1185">Reference proteome</keyword>
<proteinExistence type="predicted"/>
<feature type="domain" description="VanZ-like" evidence="2">
    <location>
        <begin position="29"/>
        <end position="125"/>
    </location>
</feature>
<dbReference type="PANTHER" id="PTHR28008:SF1">
    <property type="entry name" value="DOMAIN PROTEIN, PUTATIVE (AFU_ORTHOLOGUE AFUA_3G10980)-RELATED"/>
    <property type="match status" value="1"/>
</dbReference>
<dbReference type="InterPro" id="IPR006976">
    <property type="entry name" value="VanZ-like"/>
</dbReference>
<evidence type="ECO:0000259" key="2">
    <source>
        <dbReference type="Pfam" id="PF04892"/>
    </source>
</evidence>
<dbReference type="Pfam" id="PF04892">
    <property type="entry name" value="VanZ"/>
    <property type="match status" value="1"/>
</dbReference>
<dbReference type="RefSeq" id="WP_265766661.1">
    <property type="nucleotide sequence ID" value="NZ_JAGGJA010000008.1"/>
</dbReference>
<dbReference type="EMBL" id="JAGGJA010000008">
    <property type="protein sequence ID" value="MCW9707872.1"/>
    <property type="molecule type" value="Genomic_DNA"/>
</dbReference>
<keyword evidence="1" id="KW-0812">Transmembrane</keyword>
<evidence type="ECO:0000313" key="3">
    <source>
        <dbReference type="EMBL" id="MCW9707872.1"/>
    </source>
</evidence>
<keyword evidence="1" id="KW-0472">Membrane</keyword>
<dbReference type="Proteomes" id="UP001207918">
    <property type="component" value="Unassembled WGS sequence"/>
</dbReference>
<feature type="transmembrane region" description="Helical" evidence="1">
    <location>
        <begin position="50"/>
        <end position="69"/>
    </location>
</feature>
<reference evidence="3 4" key="1">
    <citation type="submission" date="2021-03" db="EMBL/GenBank/DDBJ databases">
        <title>Aliifodinibius sp. nov., a new bacterium isolated from saline soil.</title>
        <authorList>
            <person name="Galisteo C."/>
            <person name="De La Haba R."/>
            <person name="Sanchez-Porro C."/>
            <person name="Ventosa A."/>
        </authorList>
    </citation>
    <scope>NUCLEOTIDE SEQUENCE [LARGE SCALE GENOMIC DNA]</scope>
    <source>
        <strain evidence="3 4">1BSP15-2V2</strain>
    </source>
</reference>
<feature type="transmembrane region" description="Helical" evidence="1">
    <location>
        <begin position="110"/>
        <end position="128"/>
    </location>
</feature>
<dbReference type="NCBIfam" id="NF037970">
    <property type="entry name" value="vanZ_1"/>
    <property type="match status" value="1"/>
</dbReference>